<reference evidence="2" key="1">
    <citation type="journal article" date="2023" name="Nat. Plants">
        <title>Single-cell RNA sequencing provides a high-resolution roadmap for understanding the multicellular compartmentation of specialized metabolism.</title>
        <authorList>
            <person name="Sun S."/>
            <person name="Shen X."/>
            <person name="Li Y."/>
            <person name="Li Y."/>
            <person name="Wang S."/>
            <person name="Li R."/>
            <person name="Zhang H."/>
            <person name="Shen G."/>
            <person name="Guo B."/>
            <person name="Wei J."/>
            <person name="Xu J."/>
            <person name="St-Pierre B."/>
            <person name="Chen S."/>
            <person name="Sun C."/>
        </authorList>
    </citation>
    <scope>NUCLEOTIDE SEQUENCE [LARGE SCALE GENOMIC DNA]</scope>
</reference>
<comment type="caution">
    <text evidence="1">The sequence shown here is derived from an EMBL/GenBank/DDBJ whole genome shotgun (WGS) entry which is preliminary data.</text>
</comment>
<organism evidence="1 2">
    <name type="scientific">Catharanthus roseus</name>
    <name type="common">Madagascar periwinkle</name>
    <name type="synonym">Vinca rosea</name>
    <dbReference type="NCBI Taxonomy" id="4058"/>
    <lineage>
        <taxon>Eukaryota</taxon>
        <taxon>Viridiplantae</taxon>
        <taxon>Streptophyta</taxon>
        <taxon>Embryophyta</taxon>
        <taxon>Tracheophyta</taxon>
        <taxon>Spermatophyta</taxon>
        <taxon>Magnoliopsida</taxon>
        <taxon>eudicotyledons</taxon>
        <taxon>Gunneridae</taxon>
        <taxon>Pentapetalae</taxon>
        <taxon>asterids</taxon>
        <taxon>lamiids</taxon>
        <taxon>Gentianales</taxon>
        <taxon>Apocynaceae</taxon>
        <taxon>Rauvolfioideae</taxon>
        <taxon>Vinceae</taxon>
        <taxon>Catharanthinae</taxon>
        <taxon>Catharanthus</taxon>
    </lineage>
</organism>
<dbReference type="Proteomes" id="UP001060085">
    <property type="component" value="Linkage Group LG08"/>
</dbReference>
<evidence type="ECO:0000313" key="1">
    <source>
        <dbReference type="EMBL" id="KAI5650930.1"/>
    </source>
</evidence>
<protein>
    <submittedName>
        <fullName evidence="1">Uncharacterized protein</fullName>
    </submittedName>
</protein>
<proteinExistence type="predicted"/>
<dbReference type="EMBL" id="CM044708">
    <property type="protein sequence ID" value="KAI5650930.1"/>
    <property type="molecule type" value="Genomic_DNA"/>
</dbReference>
<accession>A0ACB9ZTL0</accession>
<keyword evidence="2" id="KW-1185">Reference proteome</keyword>
<gene>
    <name evidence="1" type="ORF">M9H77_36935</name>
</gene>
<sequence length="340" mass="38153">MADTDLAVAPGQDQEDVFKNFDILSGDSAISDHSYIGANKLNEVQAQTAAFNNPTSNVSKRIVKEWRILERDLPESIYVRVYEQRLDLLRAVIVGSPGTPYHDGLFVFDIVLPPDYPHHPPKVNYHSHGYCLNPNLYASGYVCLSLINTWQGRAVERWSTSTSTILQLLVSLQGLVLNDNPYFNEPMVAVGLQQLKNGILTGFWHKKVMNYNQNVFVYSCRTMIHKMKRPPKGFERLVFEHFRQRQEVILSAINAYRDGTAVVGHYQQGGSSSTNPVHVSRGFKSSLSKTYKDLQKAFIQFGISPPEAIDRGEGSQSTGSSKPNRGFKSKVINALKKLFG</sequence>
<name>A0ACB9ZTL0_CATRO</name>
<evidence type="ECO:0000313" key="2">
    <source>
        <dbReference type="Proteomes" id="UP001060085"/>
    </source>
</evidence>